<sequence length="83" mass="9527">MRDDLTIAVGELYQAIRHEHWQGKTYRQFWTWFNDRCIQIVGMADAADLDALGVALFEVRDAIEASGYMVASDRLDETIDAEM</sequence>
<gene>
    <name evidence="1" type="ORF">J2W68_001105</name>
</gene>
<name>A0ABU1XUE4_9GAMM</name>
<proteinExistence type="predicted"/>
<dbReference type="EMBL" id="JAVDWO010000003">
    <property type="protein sequence ID" value="MDR7192397.1"/>
    <property type="molecule type" value="Genomic_DNA"/>
</dbReference>
<dbReference type="Proteomes" id="UP001256588">
    <property type="component" value="Unassembled WGS sequence"/>
</dbReference>
<accession>A0ABU1XUE4</accession>
<keyword evidence="2" id="KW-1185">Reference proteome</keyword>
<organism evidence="1 2">
    <name type="scientific">Luteimonas terrae</name>
    <dbReference type="NCBI Taxonomy" id="1530191"/>
    <lineage>
        <taxon>Bacteria</taxon>
        <taxon>Pseudomonadati</taxon>
        <taxon>Pseudomonadota</taxon>
        <taxon>Gammaproteobacteria</taxon>
        <taxon>Lysobacterales</taxon>
        <taxon>Lysobacteraceae</taxon>
        <taxon>Luteimonas</taxon>
    </lineage>
</organism>
<reference evidence="1 2" key="1">
    <citation type="submission" date="2023-07" db="EMBL/GenBank/DDBJ databases">
        <title>Sorghum-associated microbial communities from plants grown in Nebraska, USA.</title>
        <authorList>
            <person name="Schachtman D."/>
        </authorList>
    </citation>
    <scope>NUCLEOTIDE SEQUENCE [LARGE SCALE GENOMIC DNA]</scope>
    <source>
        <strain evidence="1 2">4099</strain>
    </source>
</reference>
<evidence type="ECO:0000313" key="2">
    <source>
        <dbReference type="Proteomes" id="UP001256588"/>
    </source>
</evidence>
<dbReference type="RefSeq" id="WP_310233420.1">
    <property type="nucleotide sequence ID" value="NZ_JAVDWO010000003.1"/>
</dbReference>
<protein>
    <submittedName>
        <fullName evidence="1">Uncharacterized protein</fullName>
    </submittedName>
</protein>
<comment type="caution">
    <text evidence="1">The sequence shown here is derived from an EMBL/GenBank/DDBJ whole genome shotgun (WGS) entry which is preliminary data.</text>
</comment>
<evidence type="ECO:0000313" key="1">
    <source>
        <dbReference type="EMBL" id="MDR7192397.1"/>
    </source>
</evidence>